<name>A0A918XTS9_9PROT</name>
<dbReference type="EC" id="1.4.4.2" evidence="4"/>
<dbReference type="CDD" id="cd00613">
    <property type="entry name" value="GDC-P"/>
    <property type="match status" value="1"/>
</dbReference>
<dbReference type="InterPro" id="IPR023010">
    <property type="entry name" value="GcvPA"/>
</dbReference>
<dbReference type="EMBL" id="BMZS01000008">
    <property type="protein sequence ID" value="GHD55582.1"/>
    <property type="molecule type" value="Genomic_DNA"/>
</dbReference>
<dbReference type="GO" id="GO:0009116">
    <property type="term" value="P:nucleoside metabolic process"/>
    <property type="evidence" value="ECO:0007669"/>
    <property type="project" value="InterPro"/>
</dbReference>
<accession>A0A918XTS9</accession>
<reference evidence="6" key="1">
    <citation type="journal article" date="2014" name="Int. J. Syst. Evol. Microbiol.">
        <title>Complete genome sequence of Corynebacterium casei LMG S-19264T (=DSM 44701T), isolated from a smear-ripened cheese.</title>
        <authorList>
            <consortium name="US DOE Joint Genome Institute (JGI-PGF)"/>
            <person name="Walter F."/>
            <person name="Albersmeier A."/>
            <person name="Kalinowski J."/>
            <person name="Ruckert C."/>
        </authorList>
    </citation>
    <scope>NUCLEOTIDE SEQUENCE</scope>
    <source>
        <strain evidence="6">KCTC 42651</strain>
    </source>
</reference>
<comment type="similarity">
    <text evidence="4">Belongs to the GcvP family. N-terminal subunit subfamily.</text>
</comment>
<proteinExistence type="inferred from homology"/>
<comment type="function">
    <text evidence="1 4">The glycine cleavage system catalyzes the degradation of glycine. The P protein binds the alpha-amino group of glycine through its pyridoxal phosphate cofactor; CO(2) is released and the remaining methylamine moiety is then transferred to the lipoamide cofactor of the H protein.</text>
</comment>
<evidence type="ECO:0000256" key="3">
    <source>
        <dbReference type="ARBA" id="ARBA00049026"/>
    </source>
</evidence>
<dbReference type="PANTHER" id="PTHR42806">
    <property type="entry name" value="GLYCINE CLEAVAGE SYSTEM P-PROTEIN"/>
    <property type="match status" value="1"/>
</dbReference>
<sequence length="450" mass="48234">MSYTPHTPDEQRRMLDAIGVDSLEALFDAIPGRARFPELGLPAPLSELELDAELRRLASRNTGIDAGPCFLGAGAWRHFVPATVDYVLQRGEFYTAYTPYQPELSQGMLQAMFEYQTMICRLTGMEVSNASHYDGATSLAEAVLLALDATKDARTGIVMSPSVHLHHRGVVETYLRGSDAELRVPDDPTVAAADLADMVDERTAALVLQTPNVLGRLERLDGIAEAVHGKGALLIVAVDPIALGLFRPPGEFGADVVVADGQPLGLAPSFGGPSLGIFATRRAHIRRLAGRLVGETADADGRRGYVLTLATREQHIRRARATSNICTNSALGALAAATYLATVGKAGLRRIAELCFHKSHYAADRIAAIDGVAVNPDAPQAPFFKEFVVELPVPAAEANARLHDGHGIVGGFDLGRFFPGYGNRMLVAVTETNTRAEIDRLVAALREIVS</sequence>
<dbReference type="InterPro" id="IPR015424">
    <property type="entry name" value="PyrdxlP-dep_Trfase"/>
</dbReference>
<reference evidence="6" key="2">
    <citation type="submission" date="2020-09" db="EMBL/GenBank/DDBJ databases">
        <authorList>
            <person name="Sun Q."/>
            <person name="Kim S."/>
        </authorList>
    </citation>
    <scope>NUCLEOTIDE SEQUENCE</scope>
    <source>
        <strain evidence="6">KCTC 42651</strain>
    </source>
</reference>
<dbReference type="InterPro" id="IPR049315">
    <property type="entry name" value="GDC-P_N"/>
</dbReference>
<dbReference type="HAMAP" id="MF_00712">
    <property type="entry name" value="GcvPA"/>
    <property type="match status" value="1"/>
</dbReference>
<evidence type="ECO:0000259" key="5">
    <source>
        <dbReference type="Pfam" id="PF02347"/>
    </source>
</evidence>
<dbReference type="GO" id="GO:0004375">
    <property type="term" value="F:glycine dehydrogenase (decarboxylating) activity"/>
    <property type="evidence" value="ECO:0007669"/>
    <property type="project" value="UniProtKB-EC"/>
</dbReference>
<dbReference type="Proteomes" id="UP000630353">
    <property type="component" value="Unassembled WGS sequence"/>
</dbReference>
<keyword evidence="7" id="KW-1185">Reference proteome</keyword>
<protein>
    <recommendedName>
        <fullName evidence="4">Probable glycine dehydrogenase (decarboxylating) subunit 1</fullName>
        <ecNumber evidence="4">1.4.4.2</ecNumber>
    </recommendedName>
    <alternativeName>
        <fullName evidence="4">Glycine cleavage system P-protein subunit 1</fullName>
    </alternativeName>
    <alternativeName>
        <fullName evidence="4">Glycine decarboxylase subunit 1</fullName>
    </alternativeName>
    <alternativeName>
        <fullName evidence="4">Glycine dehydrogenase (aminomethyl-transferring) subunit 1</fullName>
    </alternativeName>
</protein>
<dbReference type="InterPro" id="IPR015422">
    <property type="entry name" value="PyrdxlP-dep_Trfase_small"/>
</dbReference>
<evidence type="ECO:0000256" key="1">
    <source>
        <dbReference type="ARBA" id="ARBA00003788"/>
    </source>
</evidence>
<dbReference type="AlphaFoldDB" id="A0A918XTS9"/>
<comment type="caution">
    <text evidence="6">The sequence shown here is derived from an EMBL/GenBank/DDBJ whole genome shotgun (WGS) entry which is preliminary data.</text>
</comment>
<dbReference type="Gene3D" id="3.40.640.10">
    <property type="entry name" value="Type I PLP-dependent aspartate aminotransferase-like (Major domain)"/>
    <property type="match status" value="1"/>
</dbReference>
<dbReference type="PANTHER" id="PTHR42806:SF1">
    <property type="entry name" value="GLYCINE DEHYDROGENASE (DECARBOXYLATING)"/>
    <property type="match status" value="1"/>
</dbReference>
<evidence type="ECO:0000256" key="4">
    <source>
        <dbReference type="HAMAP-Rule" id="MF_00712"/>
    </source>
</evidence>
<dbReference type="Gene3D" id="3.90.1150.10">
    <property type="entry name" value="Aspartate Aminotransferase, domain 1"/>
    <property type="match status" value="1"/>
</dbReference>
<organism evidence="6 7">
    <name type="scientific">Thalassobaculum fulvum</name>
    <dbReference type="NCBI Taxonomy" id="1633335"/>
    <lineage>
        <taxon>Bacteria</taxon>
        <taxon>Pseudomonadati</taxon>
        <taxon>Pseudomonadota</taxon>
        <taxon>Alphaproteobacteria</taxon>
        <taxon>Rhodospirillales</taxon>
        <taxon>Thalassobaculaceae</taxon>
        <taxon>Thalassobaculum</taxon>
    </lineage>
</organism>
<gene>
    <name evidence="4 6" type="primary">gcvPA</name>
    <name evidence="6" type="ORF">GCM10017083_34720</name>
</gene>
<dbReference type="Pfam" id="PF02347">
    <property type="entry name" value="GDC-P"/>
    <property type="match status" value="1"/>
</dbReference>
<dbReference type="SUPFAM" id="SSF53383">
    <property type="entry name" value="PLP-dependent transferases"/>
    <property type="match status" value="1"/>
</dbReference>
<evidence type="ECO:0000313" key="7">
    <source>
        <dbReference type="Proteomes" id="UP000630353"/>
    </source>
</evidence>
<feature type="domain" description="Glycine cleavage system P-protein N-terminal" evidence="5">
    <location>
        <begin position="2"/>
        <end position="444"/>
    </location>
</feature>
<keyword evidence="2 4" id="KW-0560">Oxidoreductase</keyword>
<dbReference type="NCBIfam" id="NF001696">
    <property type="entry name" value="PRK00451.1"/>
    <property type="match status" value="1"/>
</dbReference>
<dbReference type="InterPro" id="IPR015421">
    <property type="entry name" value="PyrdxlP-dep_Trfase_major"/>
</dbReference>
<comment type="catalytic activity">
    <reaction evidence="3 4">
        <text>N(6)-[(R)-lipoyl]-L-lysyl-[glycine-cleavage complex H protein] + glycine + H(+) = N(6)-[(R)-S(8)-aminomethyldihydrolipoyl]-L-lysyl-[glycine-cleavage complex H protein] + CO2</text>
        <dbReference type="Rhea" id="RHEA:24304"/>
        <dbReference type="Rhea" id="RHEA-COMP:10494"/>
        <dbReference type="Rhea" id="RHEA-COMP:10495"/>
        <dbReference type="ChEBI" id="CHEBI:15378"/>
        <dbReference type="ChEBI" id="CHEBI:16526"/>
        <dbReference type="ChEBI" id="CHEBI:57305"/>
        <dbReference type="ChEBI" id="CHEBI:83099"/>
        <dbReference type="ChEBI" id="CHEBI:83143"/>
        <dbReference type="EC" id="1.4.4.2"/>
    </reaction>
</comment>
<dbReference type="RefSeq" id="WP_189991933.1">
    <property type="nucleotide sequence ID" value="NZ_BMZS01000008.1"/>
</dbReference>
<dbReference type="InterPro" id="IPR020581">
    <property type="entry name" value="GDC_P"/>
</dbReference>
<comment type="subunit">
    <text evidence="4">The glycine cleavage system is composed of four proteins: P, T, L and H. In this organism, the P 'protein' is a heterodimer of two subunits.</text>
</comment>
<evidence type="ECO:0000256" key="2">
    <source>
        <dbReference type="ARBA" id="ARBA00023002"/>
    </source>
</evidence>
<evidence type="ECO:0000313" key="6">
    <source>
        <dbReference type="EMBL" id="GHD55582.1"/>
    </source>
</evidence>
<dbReference type="PIRSF" id="PIRSF006815">
    <property type="entry name" value="GcvPA"/>
    <property type="match status" value="1"/>
</dbReference>
<dbReference type="GO" id="GO:0019464">
    <property type="term" value="P:glycine decarboxylation via glycine cleavage system"/>
    <property type="evidence" value="ECO:0007669"/>
    <property type="project" value="UniProtKB-UniRule"/>
</dbReference>